<evidence type="ECO:0000256" key="2">
    <source>
        <dbReference type="ARBA" id="ARBA00022450"/>
    </source>
</evidence>
<dbReference type="PANTHER" id="PTHR45527:SF1">
    <property type="entry name" value="FATTY ACID SYNTHASE"/>
    <property type="match status" value="1"/>
</dbReference>
<evidence type="ECO:0000256" key="3">
    <source>
        <dbReference type="ARBA" id="ARBA00022553"/>
    </source>
</evidence>
<dbReference type="CDD" id="cd05930">
    <property type="entry name" value="A_NRPS"/>
    <property type="match status" value="1"/>
</dbReference>
<gene>
    <name evidence="6" type="ORF">OG549_38695</name>
</gene>
<dbReference type="InterPro" id="IPR006162">
    <property type="entry name" value="Ppantetheine_attach_site"/>
</dbReference>
<reference evidence="6" key="1">
    <citation type="submission" date="2022-10" db="EMBL/GenBank/DDBJ databases">
        <title>The complete genomes of actinobacterial strains from the NBC collection.</title>
        <authorList>
            <person name="Joergensen T.S."/>
            <person name="Alvarez Arevalo M."/>
            <person name="Sterndorff E.B."/>
            <person name="Faurdal D."/>
            <person name="Vuksanovic O."/>
            <person name="Mourched A.-S."/>
            <person name="Charusanti P."/>
            <person name="Shaw S."/>
            <person name="Blin K."/>
            <person name="Weber T."/>
        </authorList>
    </citation>
    <scope>NUCLEOTIDE SEQUENCE</scope>
    <source>
        <strain evidence="6">NBC_00003</strain>
    </source>
</reference>
<dbReference type="PROSITE" id="PS00012">
    <property type="entry name" value="PHOSPHOPANTETHEINE"/>
    <property type="match status" value="1"/>
</dbReference>
<dbReference type="InterPro" id="IPR036736">
    <property type="entry name" value="ACP-like_sf"/>
</dbReference>
<dbReference type="InterPro" id="IPR020845">
    <property type="entry name" value="AMP-binding_CS"/>
</dbReference>
<dbReference type="Gene3D" id="3.30.300.30">
    <property type="match status" value="2"/>
</dbReference>
<dbReference type="PROSITE" id="PS50075">
    <property type="entry name" value="CARRIER"/>
    <property type="match status" value="1"/>
</dbReference>
<dbReference type="CDD" id="cd02440">
    <property type="entry name" value="AdoMet_MTases"/>
    <property type="match status" value="1"/>
</dbReference>
<dbReference type="InterPro" id="IPR029058">
    <property type="entry name" value="AB_hydrolase_fold"/>
</dbReference>
<dbReference type="Gene3D" id="3.40.50.1820">
    <property type="entry name" value="alpha/beta hydrolase"/>
    <property type="match status" value="1"/>
</dbReference>
<dbReference type="Pfam" id="PF13649">
    <property type="entry name" value="Methyltransf_25"/>
    <property type="match status" value="1"/>
</dbReference>
<accession>A0AAU2VFL1</accession>
<dbReference type="GO" id="GO:0005737">
    <property type="term" value="C:cytoplasm"/>
    <property type="evidence" value="ECO:0007669"/>
    <property type="project" value="TreeGrafter"/>
</dbReference>
<dbReference type="GO" id="GO:0017000">
    <property type="term" value="P:antibiotic biosynthetic process"/>
    <property type="evidence" value="ECO:0007669"/>
    <property type="project" value="UniProtKB-ARBA"/>
</dbReference>
<dbReference type="InterPro" id="IPR041698">
    <property type="entry name" value="Methyltransf_25"/>
</dbReference>
<dbReference type="EMBL" id="CP108318">
    <property type="protein sequence ID" value="WTW66090.1"/>
    <property type="molecule type" value="Genomic_DNA"/>
</dbReference>
<dbReference type="InterPro" id="IPR045851">
    <property type="entry name" value="AMP-bd_C_sf"/>
</dbReference>
<dbReference type="GO" id="GO:0044550">
    <property type="term" value="P:secondary metabolite biosynthetic process"/>
    <property type="evidence" value="ECO:0007669"/>
    <property type="project" value="TreeGrafter"/>
</dbReference>
<comment type="cofactor">
    <cofactor evidence="1">
        <name>pantetheine 4'-phosphate</name>
        <dbReference type="ChEBI" id="CHEBI:47942"/>
    </cofactor>
</comment>
<evidence type="ECO:0000259" key="5">
    <source>
        <dbReference type="PROSITE" id="PS50075"/>
    </source>
</evidence>
<dbReference type="Gene3D" id="3.30.559.30">
    <property type="entry name" value="Nonribosomal peptide synthetase, condensation domain"/>
    <property type="match status" value="1"/>
</dbReference>
<dbReference type="InterPro" id="IPR023213">
    <property type="entry name" value="CAT-like_dom_sf"/>
</dbReference>
<protein>
    <submittedName>
        <fullName evidence="6">Amino acid adenylation domain-containing protein</fullName>
    </submittedName>
</protein>
<dbReference type="GO" id="GO:0008610">
    <property type="term" value="P:lipid biosynthetic process"/>
    <property type="evidence" value="ECO:0007669"/>
    <property type="project" value="UniProtKB-ARBA"/>
</dbReference>
<dbReference type="SMART" id="SM01294">
    <property type="entry name" value="PKS_PP_betabranch"/>
    <property type="match status" value="1"/>
</dbReference>
<dbReference type="GO" id="GO:0043041">
    <property type="term" value="P:amino acid activation for nonribosomal peptide biosynthetic process"/>
    <property type="evidence" value="ECO:0007669"/>
    <property type="project" value="TreeGrafter"/>
</dbReference>
<name>A0AAU2VFL1_9ACTN</name>
<dbReference type="InterPro" id="IPR029063">
    <property type="entry name" value="SAM-dependent_MTases_sf"/>
</dbReference>
<dbReference type="SUPFAM" id="SSF56801">
    <property type="entry name" value="Acetyl-CoA synthetase-like"/>
    <property type="match status" value="1"/>
</dbReference>
<dbReference type="Pfam" id="PF00668">
    <property type="entry name" value="Condensation"/>
    <property type="match status" value="1"/>
</dbReference>
<dbReference type="InterPro" id="IPR000873">
    <property type="entry name" value="AMP-dep_synth/lig_dom"/>
</dbReference>
<evidence type="ECO:0000256" key="4">
    <source>
        <dbReference type="SAM" id="MobiDB-lite"/>
    </source>
</evidence>
<feature type="domain" description="Carrier" evidence="5">
    <location>
        <begin position="915"/>
        <end position="990"/>
    </location>
</feature>
<dbReference type="PANTHER" id="PTHR45527">
    <property type="entry name" value="NONRIBOSOMAL PEPTIDE SYNTHETASE"/>
    <property type="match status" value="1"/>
</dbReference>
<dbReference type="NCBIfam" id="TIGR01733">
    <property type="entry name" value="AA-adenyl-dom"/>
    <property type="match status" value="1"/>
</dbReference>
<dbReference type="InterPro" id="IPR020806">
    <property type="entry name" value="PKS_PP-bd"/>
</dbReference>
<keyword evidence="3" id="KW-0597">Phosphoprotein</keyword>
<dbReference type="Gene3D" id="3.40.50.12780">
    <property type="entry name" value="N-terminal domain of ligase-like"/>
    <property type="match status" value="1"/>
</dbReference>
<proteinExistence type="predicted"/>
<dbReference type="PROSITE" id="PS00455">
    <property type="entry name" value="AMP_BINDING"/>
    <property type="match status" value="1"/>
</dbReference>
<dbReference type="Pfam" id="PF00550">
    <property type="entry name" value="PP-binding"/>
    <property type="match status" value="1"/>
</dbReference>
<dbReference type="SUPFAM" id="SSF47336">
    <property type="entry name" value="ACP-like"/>
    <property type="match status" value="1"/>
</dbReference>
<dbReference type="GO" id="GO:0003824">
    <property type="term" value="F:catalytic activity"/>
    <property type="evidence" value="ECO:0007669"/>
    <property type="project" value="InterPro"/>
</dbReference>
<dbReference type="InterPro" id="IPR001242">
    <property type="entry name" value="Condensation_dom"/>
</dbReference>
<dbReference type="InterPro" id="IPR042099">
    <property type="entry name" value="ANL_N_sf"/>
</dbReference>
<dbReference type="Gene3D" id="3.40.50.150">
    <property type="entry name" value="Vaccinia Virus protein VP39"/>
    <property type="match status" value="1"/>
</dbReference>
<dbReference type="SUPFAM" id="SSF52777">
    <property type="entry name" value="CoA-dependent acyltransferases"/>
    <property type="match status" value="2"/>
</dbReference>
<sequence length="1463" mass="155439">MTDILESREDRSDFLRPECDTTLWQLLCERAKELPGAPAVTDPSESLTYAQLVDEASAWARYLRAGGIGPGDAVACAVPRGVRAVVAQLAVFAAEAVYVPVSADDPPDRLRDLLAGVDARRVLALSTQCLPDGVVRIDMDEPIVHRSGTGVPETGSLPGPSPEMLAYIIHTSGTSGRPKPVAVAHRAIAHTMRAYAHRFATPVRCMALVSPMTTDASLPGIWWPLLAGGTVWPAPADPQQALSDLAAQLAGGPVSHVVLTPSLYGAVLPLLEGPSPHFRQVVVAGEPCPSELAADHHRRMPGVELVNAYGPTEAAVWCTAAVLRPGEPVTVGTPLPGTPVLVIGGNGQPVPAGEAGEVCITGAGLAQGYPGDAKLTASRFVAHPGDGHQRMYRTGDLGRFDDSGRLELLGRRDAQVKVRGFRVEPDGIARVLQEVPGVRDVTVGVHQGRLVAHVVPRWDERSTALQLHETWDKLFSGLDFRDEQAGWTSSYTGKQLPDAEMKEWIDATVRLATEDGPPGSLLELGCGSGMILTRLAGTAARVVGVDLSAESLAALRSRLDGMGLSRVELRQGDVTSAGDVTGMDLVQCNSVVPYLDSDAHLARAVTAALGSSAPGGRVVFGDVKDRTLQDAFHASVVLDGADDAVAVEVLRTRWRRRVALDPYLLVDPRWFTRCGASHAEVRPRTGLARNEMNDFRFDAVLTPQLPDSVVEVEQWRSWPGTLDRLRELLAAKPGPVGVLRVPNRRTVGACAVRDVLAAGRSGFTVAGLRALAARAEADAVHPTTLEELAAELGRPVRLSRAAGYRDGAFDIVFLPAASPGADTGAERAVAIRWPHPVCDDELISAPLHRHVLARASEDLLPALRRQADARLPEHERPSRYVLLTELPLGSNGKLDRAALPVPSSERPAVSTSYRAPESPVEETLTAILANVLELDRVGVDDDFVELGGDSLRAVRAATQIGAAVGRGVPSHMVLEHPTAARLAAHLAGTAAGAPLPGRRAASTVDSLTELSRDGARLAAGPTHQFLRVNDDRAGGILPSHGPRFSLECHYRIRGPLDVRALSAAVDRLVAHQPALRTAVHLTGEPGELHQIVHPASEAVLRHHALDAMGSRSPAEFLAALDAADPLDAAAGHVFTATLLTAGPHDHLLGLRLHHLTSDGWSLNLVEQQLSTLYADAVAGRTSVLPTTDYRALNAAEEPHADDIAFWTRRLSGARPGLLIPPAHLGTHTDTHDALLRTRRVPAGTATAFRALARAERLTPAGALYALFAAAVAADTGQDETLLLAVSAAHPGNTAHTAGLYAQAVPVRHHVPQDPALTVRQALHAADSDLHQALRHDSASLLTLAGVHPPIGELFAASQFVFYDYLPPVEGLRLTGCSVERTDQLDPAFTGQLFQLPCDLGLLARESGDALDLAVIFDPAYAPPHYAENLLARLADALDALAESIADRPWKGLVPADSWLAGLR</sequence>
<evidence type="ECO:0000256" key="1">
    <source>
        <dbReference type="ARBA" id="ARBA00001957"/>
    </source>
</evidence>
<dbReference type="InterPro" id="IPR010071">
    <property type="entry name" value="AA_adenyl_dom"/>
</dbReference>
<feature type="region of interest" description="Disordered" evidence="4">
    <location>
        <begin position="894"/>
        <end position="916"/>
    </location>
</feature>
<keyword evidence="2" id="KW-0596">Phosphopantetheine</keyword>
<dbReference type="SUPFAM" id="SSF53335">
    <property type="entry name" value="S-adenosyl-L-methionine-dependent methyltransferases"/>
    <property type="match status" value="1"/>
</dbReference>
<dbReference type="GO" id="GO:0031177">
    <property type="term" value="F:phosphopantetheine binding"/>
    <property type="evidence" value="ECO:0007669"/>
    <property type="project" value="InterPro"/>
</dbReference>
<dbReference type="SMART" id="SM00823">
    <property type="entry name" value="PKS_PP"/>
    <property type="match status" value="1"/>
</dbReference>
<dbReference type="Pfam" id="PF00501">
    <property type="entry name" value="AMP-binding"/>
    <property type="match status" value="1"/>
</dbReference>
<dbReference type="InterPro" id="IPR009081">
    <property type="entry name" value="PP-bd_ACP"/>
</dbReference>
<organism evidence="6">
    <name type="scientific">Streptomyces sp. NBC_00003</name>
    <dbReference type="NCBI Taxonomy" id="2903608"/>
    <lineage>
        <taxon>Bacteria</taxon>
        <taxon>Bacillati</taxon>
        <taxon>Actinomycetota</taxon>
        <taxon>Actinomycetes</taxon>
        <taxon>Kitasatosporales</taxon>
        <taxon>Streptomycetaceae</taxon>
        <taxon>Streptomyces</taxon>
    </lineage>
</organism>
<dbReference type="Gene3D" id="3.30.559.10">
    <property type="entry name" value="Chloramphenicol acetyltransferase-like domain"/>
    <property type="match status" value="1"/>
</dbReference>
<evidence type="ECO:0000313" key="6">
    <source>
        <dbReference type="EMBL" id="WTW66090.1"/>
    </source>
</evidence>